<dbReference type="GO" id="GO:0005737">
    <property type="term" value="C:cytoplasm"/>
    <property type="evidence" value="ECO:0007669"/>
    <property type="project" value="TreeGrafter"/>
</dbReference>
<evidence type="ECO:0000256" key="3">
    <source>
        <dbReference type="ARBA" id="ARBA00023239"/>
    </source>
</evidence>
<dbReference type="InterPro" id="IPR005000">
    <property type="entry name" value="Aldolase/citrate-lyase_domain"/>
</dbReference>
<dbReference type="InterPro" id="IPR050251">
    <property type="entry name" value="HpcH-HpaI_aldolase"/>
</dbReference>
<evidence type="ECO:0000313" key="5">
    <source>
        <dbReference type="EMBL" id="KIM72380.1"/>
    </source>
</evidence>
<keyword evidence="2" id="KW-0479">Metal-binding</keyword>
<dbReference type="PANTHER" id="PTHR30502:SF0">
    <property type="entry name" value="PHOSPHOENOLPYRUVATE CARBOXYLASE FAMILY PROTEIN"/>
    <property type="match status" value="1"/>
</dbReference>
<keyword evidence="6" id="KW-1185">Reference proteome</keyword>
<dbReference type="STRING" id="765440.A0A0C3EIA3"/>
<dbReference type="HOGENOM" id="CLU_1461865_0_0_1"/>
<dbReference type="InParanoid" id="A0A0C3EIA3"/>
<gene>
    <name evidence="5" type="ORF">PILCRDRAFT_741903</name>
</gene>
<evidence type="ECO:0000256" key="2">
    <source>
        <dbReference type="ARBA" id="ARBA00022723"/>
    </source>
</evidence>
<dbReference type="GO" id="GO:0016832">
    <property type="term" value="F:aldehyde-lyase activity"/>
    <property type="evidence" value="ECO:0007669"/>
    <property type="project" value="TreeGrafter"/>
</dbReference>
<proteinExistence type="inferred from homology"/>
<organism evidence="5 6">
    <name type="scientific">Piloderma croceum (strain F 1598)</name>
    <dbReference type="NCBI Taxonomy" id="765440"/>
    <lineage>
        <taxon>Eukaryota</taxon>
        <taxon>Fungi</taxon>
        <taxon>Dikarya</taxon>
        <taxon>Basidiomycota</taxon>
        <taxon>Agaricomycotina</taxon>
        <taxon>Agaricomycetes</taxon>
        <taxon>Agaricomycetidae</taxon>
        <taxon>Atheliales</taxon>
        <taxon>Atheliaceae</taxon>
        <taxon>Piloderma</taxon>
    </lineage>
</organism>
<dbReference type="EMBL" id="KN833136">
    <property type="protein sequence ID" value="KIM72380.1"/>
    <property type="molecule type" value="Genomic_DNA"/>
</dbReference>
<dbReference type="Gene3D" id="3.20.20.60">
    <property type="entry name" value="Phosphoenolpyruvate-binding domains"/>
    <property type="match status" value="1"/>
</dbReference>
<dbReference type="GO" id="GO:0046872">
    <property type="term" value="F:metal ion binding"/>
    <property type="evidence" value="ECO:0007669"/>
    <property type="project" value="UniProtKB-KW"/>
</dbReference>
<dbReference type="Pfam" id="PF03328">
    <property type="entry name" value="HpcH_HpaI"/>
    <property type="match status" value="1"/>
</dbReference>
<dbReference type="Proteomes" id="UP000054166">
    <property type="component" value="Unassembled WGS sequence"/>
</dbReference>
<feature type="domain" description="HpcH/HpaI aldolase/citrate lyase" evidence="4">
    <location>
        <begin position="20"/>
        <end position="162"/>
    </location>
</feature>
<dbReference type="SUPFAM" id="SSF51621">
    <property type="entry name" value="Phosphoenolpyruvate/pyruvate domain"/>
    <property type="match status" value="1"/>
</dbReference>
<accession>A0A0C3EIA3</accession>
<evidence type="ECO:0000313" key="6">
    <source>
        <dbReference type="Proteomes" id="UP000054166"/>
    </source>
</evidence>
<evidence type="ECO:0000256" key="1">
    <source>
        <dbReference type="ARBA" id="ARBA00005568"/>
    </source>
</evidence>
<reference evidence="5 6" key="1">
    <citation type="submission" date="2014-04" db="EMBL/GenBank/DDBJ databases">
        <authorList>
            <consortium name="DOE Joint Genome Institute"/>
            <person name="Kuo A."/>
            <person name="Tarkka M."/>
            <person name="Buscot F."/>
            <person name="Kohler A."/>
            <person name="Nagy L.G."/>
            <person name="Floudas D."/>
            <person name="Copeland A."/>
            <person name="Barry K.W."/>
            <person name="Cichocki N."/>
            <person name="Veneault-Fourrey C."/>
            <person name="LaButti K."/>
            <person name="Lindquist E.A."/>
            <person name="Lipzen A."/>
            <person name="Lundell T."/>
            <person name="Morin E."/>
            <person name="Murat C."/>
            <person name="Sun H."/>
            <person name="Tunlid A."/>
            <person name="Henrissat B."/>
            <person name="Grigoriev I.V."/>
            <person name="Hibbett D.S."/>
            <person name="Martin F."/>
            <person name="Nordberg H.P."/>
            <person name="Cantor M.N."/>
            <person name="Hua S.X."/>
        </authorList>
    </citation>
    <scope>NUCLEOTIDE SEQUENCE [LARGE SCALE GENOMIC DNA]</scope>
    <source>
        <strain evidence="5 6">F 1598</strain>
    </source>
</reference>
<reference evidence="6" key="2">
    <citation type="submission" date="2015-01" db="EMBL/GenBank/DDBJ databases">
        <title>Evolutionary Origins and Diversification of the Mycorrhizal Mutualists.</title>
        <authorList>
            <consortium name="DOE Joint Genome Institute"/>
            <consortium name="Mycorrhizal Genomics Consortium"/>
            <person name="Kohler A."/>
            <person name="Kuo A."/>
            <person name="Nagy L.G."/>
            <person name="Floudas D."/>
            <person name="Copeland A."/>
            <person name="Barry K.W."/>
            <person name="Cichocki N."/>
            <person name="Veneault-Fourrey C."/>
            <person name="LaButti K."/>
            <person name="Lindquist E.A."/>
            <person name="Lipzen A."/>
            <person name="Lundell T."/>
            <person name="Morin E."/>
            <person name="Murat C."/>
            <person name="Riley R."/>
            <person name="Ohm R."/>
            <person name="Sun H."/>
            <person name="Tunlid A."/>
            <person name="Henrissat B."/>
            <person name="Grigoriev I.V."/>
            <person name="Hibbett D.S."/>
            <person name="Martin F."/>
        </authorList>
    </citation>
    <scope>NUCLEOTIDE SEQUENCE [LARGE SCALE GENOMIC DNA]</scope>
    <source>
        <strain evidence="6">F 1598</strain>
    </source>
</reference>
<evidence type="ECO:0000259" key="4">
    <source>
        <dbReference type="Pfam" id="PF03328"/>
    </source>
</evidence>
<sequence length="185" mass="19664">MLPGTFNARTVAQSSPNLSWVMIDCEHGLTSLQPNAAESIQAIQGAGAGSPSPIVRIPATGFSTGTSWQIKYALDAGARGVLVPMVSTAEKAKEIVADSRFPPVGRRGLGSPFAPANWGINASEYVTSANENILVMVQIETKEGVDNVKAIAETDGIGLIQMQAIICSMLAHAAHWCRRIIYWTI</sequence>
<dbReference type="PANTHER" id="PTHR30502">
    <property type="entry name" value="2-KETO-3-DEOXY-L-RHAMNONATE ALDOLASE"/>
    <property type="match status" value="1"/>
</dbReference>
<dbReference type="InterPro" id="IPR040442">
    <property type="entry name" value="Pyrv_kinase-like_dom_sf"/>
</dbReference>
<protein>
    <recommendedName>
        <fullName evidence="4">HpcH/HpaI aldolase/citrate lyase domain-containing protein</fullName>
    </recommendedName>
</protein>
<dbReference type="InterPro" id="IPR015813">
    <property type="entry name" value="Pyrv/PenolPyrv_kinase-like_dom"/>
</dbReference>
<dbReference type="AlphaFoldDB" id="A0A0C3EIA3"/>
<dbReference type="OrthoDB" id="1621678at2759"/>
<comment type="similarity">
    <text evidence="1">Belongs to the HpcH/HpaI aldolase family.</text>
</comment>
<name>A0A0C3EIA3_PILCF</name>
<keyword evidence="3" id="KW-0456">Lyase</keyword>